<feature type="compositionally biased region" description="Basic and acidic residues" evidence="1">
    <location>
        <begin position="75"/>
        <end position="88"/>
    </location>
</feature>
<protein>
    <submittedName>
        <fullName evidence="4">M15 family metallopeptidase</fullName>
    </submittedName>
</protein>
<dbReference type="InterPro" id="IPR052179">
    <property type="entry name" value="DD-CPase-like"/>
</dbReference>
<gene>
    <name evidence="4" type="ORF">H9830_07520</name>
</gene>
<dbReference type="SUPFAM" id="SSF55166">
    <property type="entry name" value="Hedgehog/DD-peptidase"/>
    <property type="match status" value="1"/>
</dbReference>
<dbReference type="PROSITE" id="PS51257">
    <property type="entry name" value="PROKAR_LIPOPROTEIN"/>
    <property type="match status" value="1"/>
</dbReference>
<proteinExistence type="predicted"/>
<feature type="signal peptide" evidence="2">
    <location>
        <begin position="1"/>
        <end position="27"/>
    </location>
</feature>
<dbReference type="EMBL" id="DXDC01000222">
    <property type="protein sequence ID" value="HIY66110.1"/>
    <property type="molecule type" value="Genomic_DNA"/>
</dbReference>
<dbReference type="Proteomes" id="UP000824005">
    <property type="component" value="Unassembled WGS sequence"/>
</dbReference>
<feature type="compositionally biased region" description="Acidic residues" evidence="1">
    <location>
        <begin position="64"/>
        <end position="74"/>
    </location>
</feature>
<name>A0A9D2CA69_9MICO</name>
<feature type="region of interest" description="Disordered" evidence="1">
    <location>
        <begin position="31"/>
        <end position="94"/>
    </location>
</feature>
<dbReference type="InterPro" id="IPR058193">
    <property type="entry name" value="VanY/YodJ_core_dom"/>
</dbReference>
<dbReference type="PANTHER" id="PTHR34385:SF1">
    <property type="entry name" value="PEPTIDOGLYCAN L-ALANYL-D-GLUTAMATE ENDOPEPTIDASE CWLK"/>
    <property type="match status" value="1"/>
</dbReference>
<feature type="compositionally biased region" description="Pro residues" evidence="1">
    <location>
        <begin position="39"/>
        <end position="61"/>
    </location>
</feature>
<evidence type="ECO:0000313" key="5">
    <source>
        <dbReference type="Proteomes" id="UP000824005"/>
    </source>
</evidence>
<evidence type="ECO:0000259" key="3">
    <source>
        <dbReference type="Pfam" id="PF02557"/>
    </source>
</evidence>
<feature type="compositionally biased region" description="Basic and acidic residues" evidence="1">
    <location>
        <begin position="178"/>
        <end position="190"/>
    </location>
</feature>
<dbReference type="PANTHER" id="PTHR34385">
    <property type="entry name" value="D-ALANYL-D-ALANINE CARBOXYPEPTIDASE"/>
    <property type="match status" value="1"/>
</dbReference>
<accession>A0A9D2CA69</accession>
<dbReference type="Gene3D" id="3.30.1380.10">
    <property type="match status" value="1"/>
</dbReference>
<evidence type="ECO:0000313" key="4">
    <source>
        <dbReference type="EMBL" id="HIY66110.1"/>
    </source>
</evidence>
<organism evidence="4 5">
    <name type="scientific">Candidatus Agrococcus pullicola</name>
    <dbReference type="NCBI Taxonomy" id="2838429"/>
    <lineage>
        <taxon>Bacteria</taxon>
        <taxon>Bacillati</taxon>
        <taxon>Actinomycetota</taxon>
        <taxon>Actinomycetes</taxon>
        <taxon>Micrococcales</taxon>
        <taxon>Microbacteriaceae</taxon>
        <taxon>Agrococcus</taxon>
    </lineage>
</organism>
<dbReference type="CDD" id="cd14852">
    <property type="entry name" value="LD-carboxypeptidase"/>
    <property type="match status" value="1"/>
</dbReference>
<dbReference type="Pfam" id="PF02557">
    <property type="entry name" value="VanY"/>
    <property type="match status" value="1"/>
</dbReference>
<feature type="non-terminal residue" evidence="4">
    <location>
        <position position="198"/>
    </location>
</feature>
<dbReference type="GO" id="GO:0008233">
    <property type="term" value="F:peptidase activity"/>
    <property type="evidence" value="ECO:0007669"/>
    <property type="project" value="InterPro"/>
</dbReference>
<dbReference type="GO" id="GO:0006508">
    <property type="term" value="P:proteolysis"/>
    <property type="evidence" value="ECO:0007669"/>
    <property type="project" value="InterPro"/>
</dbReference>
<feature type="domain" description="D-alanyl-D-alanine carboxypeptidase-like core" evidence="3">
    <location>
        <begin position="127"/>
        <end position="198"/>
    </location>
</feature>
<evidence type="ECO:0000256" key="1">
    <source>
        <dbReference type="SAM" id="MobiDB-lite"/>
    </source>
</evidence>
<feature type="chain" id="PRO_5039000673" evidence="2">
    <location>
        <begin position="28"/>
        <end position="198"/>
    </location>
</feature>
<dbReference type="InterPro" id="IPR003709">
    <property type="entry name" value="VanY-like_core_dom"/>
</dbReference>
<reference evidence="4" key="1">
    <citation type="journal article" date="2021" name="PeerJ">
        <title>Extensive microbial diversity within the chicken gut microbiome revealed by metagenomics and culture.</title>
        <authorList>
            <person name="Gilroy R."/>
            <person name="Ravi A."/>
            <person name="Getino M."/>
            <person name="Pursley I."/>
            <person name="Horton D.L."/>
            <person name="Alikhan N.F."/>
            <person name="Baker D."/>
            <person name="Gharbi K."/>
            <person name="Hall N."/>
            <person name="Watson M."/>
            <person name="Adriaenssens E.M."/>
            <person name="Foster-Nyarko E."/>
            <person name="Jarju S."/>
            <person name="Secka A."/>
            <person name="Antonio M."/>
            <person name="Oren A."/>
            <person name="Chaudhuri R.R."/>
            <person name="La Ragione R."/>
            <person name="Hildebrand F."/>
            <person name="Pallen M.J."/>
        </authorList>
    </citation>
    <scope>NUCLEOTIDE SEQUENCE</scope>
    <source>
        <strain evidence="4">ChiGjej1B1-98</strain>
    </source>
</reference>
<evidence type="ECO:0000256" key="2">
    <source>
        <dbReference type="SAM" id="SignalP"/>
    </source>
</evidence>
<feature type="region of interest" description="Disordered" evidence="1">
    <location>
        <begin position="178"/>
        <end position="198"/>
    </location>
</feature>
<dbReference type="InterPro" id="IPR009045">
    <property type="entry name" value="Zn_M74/Hedgehog-like"/>
</dbReference>
<sequence>MLRRKRNSLFTVAAMAVGVVVILSGCAAEEDVAASGSPSPSPTASPSPTPSASPSPTPTPSPTEEQEPEPTQDDSDGRPRAENPRGYDIDTPSSITVVVSKTRPLLDLEYVPETVPSTVHSVNGQPLHPDANDALAAMNRDVTAATGTGFVLCSGYRSYWYQHDVYNNYVNTYGQESADRTSARPGHSEHQLGLAADI</sequence>
<keyword evidence="2" id="KW-0732">Signal</keyword>
<comment type="caution">
    <text evidence="4">The sequence shown here is derived from an EMBL/GenBank/DDBJ whole genome shotgun (WGS) entry which is preliminary data.</text>
</comment>
<dbReference type="AlphaFoldDB" id="A0A9D2CA69"/>
<reference evidence="4" key="2">
    <citation type="submission" date="2021-04" db="EMBL/GenBank/DDBJ databases">
        <authorList>
            <person name="Gilroy R."/>
        </authorList>
    </citation>
    <scope>NUCLEOTIDE SEQUENCE</scope>
    <source>
        <strain evidence="4">ChiGjej1B1-98</strain>
    </source>
</reference>